<evidence type="ECO:0000259" key="5">
    <source>
        <dbReference type="PROSITE" id="PS50238"/>
    </source>
</evidence>
<feature type="region of interest" description="Disordered" evidence="3">
    <location>
        <begin position="724"/>
        <end position="749"/>
    </location>
</feature>
<evidence type="ECO:0000313" key="6">
    <source>
        <dbReference type="EMBL" id="KAL1501846.1"/>
    </source>
</evidence>
<dbReference type="SUPFAM" id="SSF50729">
    <property type="entry name" value="PH domain-like"/>
    <property type="match status" value="1"/>
</dbReference>
<feature type="compositionally biased region" description="Low complexity" evidence="3">
    <location>
        <begin position="779"/>
        <end position="790"/>
    </location>
</feature>
<feature type="compositionally biased region" description="Basic and acidic residues" evidence="3">
    <location>
        <begin position="53"/>
        <end position="67"/>
    </location>
</feature>
<accession>A0ABD1EWR6</accession>
<dbReference type="SMART" id="SM00233">
    <property type="entry name" value="PH"/>
    <property type="match status" value="1"/>
</dbReference>
<dbReference type="PROSITE" id="PS50003">
    <property type="entry name" value="PH_DOMAIN"/>
    <property type="match status" value="1"/>
</dbReference>
<dbReference type="Pfam" id="PF00620">
    <property type="entry name" value="RhoGAP"/>
    <property type="match status" value="1"/>
</dbReference>
<feature type="region of interest" description="Disordered" evidence="3">
    <location>
        <begin position="53"/>
        <end position="90"/>
    </location>
</feature>
<proteinExistence type="predicted"/>
<reference evidence="6 7" key="1">
    <citation type="submission" date="2024-05" db="EMBL/GenBank/DDBJ databases">
        <title>Genetic variation in Jamaican populations of the coffee berry borer (Hypothenemus hampei).</title>
        <authorList>
            <person name="Errbii M."/>
            <person name="Myrie A."/>
        </authorList>
    </citation>
    <scope>NUCLEOTIDE SEQUENCE [LARGE SCALE GENOMIC DNA]</scope>
    <source>
        <strain evidence="6">JA-Hopewell-2020-01-JO</strain>
        <tissue evidence="6">Whole body</tissue>
    </source>
</reference>
<evidence type="ECO:0008006" key="8">
    <source>
        <dbReference type="Google" id="ProtNLM"/>
    </source>
</evidence>
<dbReference type="EMBL" id="JBDJPC010000005">
    <property type="protein sequence ID" value="KAL1501846.1"/>
    <property type="molecule type" value="Genomic_DNA"/>
</dbReference>
<dbReference type="Pfam" id="PF15410">
    <property type="entry name" value="PH_9"/>
    <property type="match status" value="1"/>
</dbReference>
<dbReference type="InterPro" id="IPR008936">
    <property type="entry name" value="Rho_GTPase_activation_prot"/>
</dbReference>
<feature type="compositionally biased region" description="Polar residues" evidence="3">
    <location>
        <begin position="380"/>
        <end position="435"/>
    </location>
</feature>
<dbReference type="InterPro" id="IPR001849">
    <property type="entry name" value="PH_domain"/>
</dbReference>
<dbReference type="FunFam" id="1.10.555.10:FF:000058">
    <property type="entry name" value="GTPase-activating protein pac-1"/>
    <property type="match status" value="1"/>
</dbReference>
<dbReference type="InterPro" id="IPR050729">
    <property type="entry name" value="Rho-GAP"/>
</dbReference>
<evidence type="ECO:0000256" key="2">
    <source>
        <dbReference type="SAM" id="Coils"/>
    </source>
</evidence>
<feature type="region of interest" description="Disordered" evidence="3">
    <location>
        <begin position="130"/>
        <end position="162"/>
    </location>
</feature>
<feature type="domain" description="PH" evidence="4">
    <location>
        <begin position="236"/>
        <end position="353"/>
    </location>
</feature>
<evidence type="ECO:0000256" key="3">
    <source>
        <dbReference type="SAM" id="MobiDB-lite"/>
    </source>
</evidence>
<keyword evidence="1" id="KW-0343">GTPase activation</keyword>
<dbReference type="InterPro" id="IPR011993">
    <property type="entry name" value="PH-like_dom_sf"/>
</dbReference>
<feature type="compositionally biased region" description="Basic and acidic residues" evidence="3">
    <location>
        <begin position="1001"/>
        <end position="1019"/>
    </location>
</feature>
<dbReference type="Gene3D" id="2.30.29.30">
    <property type="entry name" value="Pleckstrin-homology domain (PH domain)/Phosphotyrosine-binding domain (PTB)"/>
    <property type="match status" value="1"/>
</dbReference>
<feature type="coiled-coil region" evidence="2">
    <location>
        <begin position="683"/>
        <end position="710"/>
    </location>
</feature>
<evidence type="ECO:0000259" key="4">
    <source>
        <dbReference type="PROSITE" id="PS50003"/>
    </source>
</evidence>
<organism evidence="6 7">
    <name type="scientific">Hypothenemus hampei</name>
    <name type="common">Coffee berry borer</name>
    <dbReference type="NCBI Taxonomy" id="57062"/>
    <lineage>
        <taxon>Eukaryota</taxon>
        <taxon>Metazoa</taxon>
        <taxon>Ecdysozoa</taxon>
        <taxon>Arthropoda</taxon>
        <taxon>Hexapoda</taxon>
        <taxon>Insecta</taxon>
        <taxon>Pterygota</taxon>
        <taxon>Neoptera</taxon>
        <taxon>Endopterygota</taxon>
        <taxon>Coleoptera</taxon>
        <taxon>Polyphaga</taxon>
        <taxon>Cucujiformia</taxon>
        <taxon>Curculionidae</taxon>
        <taxon>Scolytinae</taxon>
        <taxon>Hypothenemus</taxon>
    </lineage>
</organism>
<feature type="compositionally biased region" description="Polar residues" evidence="3">
    <location>
        <begin position="1020"/>
        <end position="1031"/>
    </location>
</feature>
<dbReference type="Proteomes" id="UP001566132">
    <property type="component" value="Unassembled WGS sequence"/>
</dbReference>
<feature type="compositionally biased region" description="Basic and acidic residues" evidence="3">
    <location>
        <begin position="134"/>
        <end position="145"/>
    </location>
</feature>
<feature type="region of interest" description="Disordered" evidence="3">
    <location>
        <begin position="1000"/>
        <end position="1164"/>
    </location>
</feature>
<keyword evidence="7" id="KW-1185">Reference proteome</keyword>
<evidence type="ECO:0000256" key="1">
    <source>
        <dbReference type="ARBA" id="ARBA00022468"/>
    </source>
</evidence>
<dbReference type="PROSITE" id="PS50238">
    <property type="entry name" value="RHOGAP"/>
    <property type="match status" value="1"/>
</dbReference>
<dbReference type="SUPFAM" id="SSF48350">
    <property type="entry name" value="GTPase activation domain, GAP"/>
    <property type="match status" value="1"/>
</dbReference>
<dbReference type="Gene3D" id="1.10.555.10">
    <property type="entry name" value="Rho GTPase activation protein"/>
    <property type="match status" value="1"/>
</dbReference>
<comment type="caution">
    <text evidence="6">The sequence shown here is derived from an EMBL/GenBank/DDBJ whole genome shotgun (WGS) entry which is preliminary data.</text>
</comment>
<feature type="region of interest" description="Disordered" evidence="3">
    <location>
        <begin position="775"/>
        <end position="799"/>
    </location>
</feature>
<evidence type="ECO:0000313" key="7">
    <source>
        <dbReference type="Proteomes" id="UP001566132"/>
    </source>
</evidence>
<dbReference type="GO" id="GO:0005096">
    <property type="term" value="F:GTPase activator activity"/>
    <property type="evidence" value="ECO:0007669"/>
    <property type="project" value="UniProtKB-KW"/>
</dbReference>
<feature type="compositionally biased region" description="Basic and acidic residues" evidence="3">
    <location>
        <begin position="1032"/>
        <end position="1060"/>
    </location>
</feature>
<dbReference type="PANTHER" id="PTHR23176">
    <property type="entry name" value="RHO/RAC/CDC GTPASE-ACTIVATING PROTEIN"/>
    <property type="match status" value="1"/>
</dbReference>
<gene>
    <name evidence="6" type="ORF">ABEB36_007096</name>
</gene>
<dbReference type="PANTHER" id="PTHR23176:SF133">
    <property type="entry name" value="GTPASE-ACTIVATING PROTEIN PAC-1"/>
    <property type="match status" value="1"/>
</dbReference>
<protein>
    <recommendedName>
        <fullName evidence="8">Rho GTPase activating protein 21</fullName>
    </recommendedName>
</protein>
<dbReference type="InterPro" id="IPR000198">
    <property type="entry name" value="RhoGAP_dom"/>
</dbReference>
<feature type="region of interest" description="Disordered" evidence="3">
    <location>
        <begin position="356"/>
        <end position="440"/>
    </location>
</feature>
<keyword evidence="2" id="KW-0175">Coiled coil</keyword>
<name>A0ABD1EWR6_HYPHA</name>
<dbReference type="InterPro" id="IPR041681">
    <property type="entry name" value="PH_9"/>
</dbReference>
<dbReference type="AlphaFoldDB" id="A0ABD1EWR6"/>
<feature type="compositionally biased region" description="Basic and acidic residues" evidence="3">
    <location>
        <begin position="1079"/>
        <end position="1106"/>
    </location>
</feature>
<dbReference type="SMART" id="SM00324">
    <property type="entry name" value="RhoGAP"/>
    <property type="match status" value="1"/>
</dbReference>
<feature type="compositionally biased region" description="Low complexity" evidence="3">
    <location>
        <begin position="368"/>
        <end position="379"/>
    </location>
</feature>
<sequence>MMTPSHPNYQNVQKKAKEFECYPEDTRTDFSRSELARLSKKVLLPNVTERAHEYEVKTAPEPSRKEIQTQPEAQFSTLKRVQRDSRSLDSSDICTATELQPFRARSNSAESWTTAIGDKANTEPIAVKRRNKKIGKDDRSRRPESYLKATKGEQTSFGSDLSDYDEVSSQALRNRYRKWHPSPFHGDIEQLRKLFEDAASYKGGSGSGNSSTSSLDREKFSLTVPAQQKFKTTDAAVIREGLVNCKILEIDGKRAADRSWKQVTMILKGFKLFLCKDRHHQSPLGTSDVALDQSLAPGVDMRTSAVRVPDDYTKRKNVLRVSTVKPCRSEFLIQAESGEEFADWVKTLQQQVAISTEAELDHHSSSRQQAVPQTQPATTSIQVQGSHLSPQTTKNSKFISSNRSRSPTGQSPVSKTRKPSSQLENNQTSTTSPKSKTWRGRVAKQFKKFNPSGTNSPLSPTAPEVSTFGVPIEHCITSSTNNYLPRFVEVCTEIIDEKGLEVIGIYRVPGNNASITALTEEINRNFEEVPLEDQKWNDLHVVSSLLKSFLRKMPDSLVTSALYPQFIKADKIEDQKQRLEELRRLVRSLPKHNYHTLRHVILHLKRVADNSQFNRMEAKNLAIVFGPTIVRPESESMESMVTNMNNQCKIVETLIANAEWFFPEAGDGEAIVPQVPLAVPDSCDEFETNNQALLNNISKYEALKDQKEKNGALLTSLFTAAHRKVMRKPSRSHNTQESNRDEPTTPIGQKTFVSFMNQTGSEKTDYNQKDIQNPSHAMTEQQTQQQPQPEINKPMTEKNPWFNYKTDQSDFSRRVEIFKQETEAMLQRPRMTEISIPNISSGPLSSSIGNVNTNPTGSSLKPQADFLLSKTHSATNVFTRPLSNNKNSIEPNDVGRYSYNESSGASDTKLYNHYGMRRGSSVENVNSSNLDLNANNGGLKKVKYETENGNQRKSSLDSLHKIPTTDDESLLTTITKLLDQKLKEDQSDQSPLKTVMVMLEEESKNRSRPQETQYKDPSLHRSQYTTLPNQKFKSDLKENKDEAEKEQDTKEDVPDNERHILITNNKIHPGGVPLMTKVRRNESLKRTDSLTKTEKTESNINKKRELLQAGRRLGSTKNKRKNGTPDRSIKRRHTVGGTKDPDKVTYFLDNNNKENNRTSSPDLSSVRREKFLLEINLISAENMVVAPRRHLIGGNRPQSFPVPLESHV</sequence>
<feature type="domain" description="Rho-GAP" evidence="5">
    <location>
        <begin position="470"/>
        <end position="662"/>
    </location>
</feature>
<feature type="compositionally biased region" description="Polar residues" evidence="3">
    <location>
        <begin position="68"/>
        <end position="79"/>
    </location>
</feature>